<dbReference type="GO" id="GO:0005634">
    <property type="term" value="C:nucleus"/>
    <property type="evidence" value="ECO:0007669"/>
    <property type="project" value="UniProtKB-SubCell"/>
</dbReference>
<feature type="compositionally biased region" description="Low complexity" evidence="4">
    <location>
        <begin position="75"/>
        <end position="84"/>
    </location>
</feature>
<reference evidence="6 7" key="1">
    <citation type="journal article" date="2015" name="Genome Announc.">
        <title>Genome sequence and annotation of Trichoderma parareesei, the ancestor of the cellulase producer Trichoderma reesei.</title>
        <authorList>
            <person name="Yang D."/>
            <person name="Pomraning K."/>
            <person name="Kopchinskiy A."/>
            <person name="Karimi Aghcheh R."/>
            <person name="Atanasova L."/>
            <person name="Chenthamara K."/>
            <person name="Baker S.E."/>
            <person name="Zhang R."/>
            <person name="Shen Q."/>
            <person name="Freitag M."/>
            <person name="Kubicek C.P."/>
            <person name="Druzhinina I.S."/>
        </authorList>
    </citation>
    <scope>NUCLEOTIDE SEQUENCE [LARGE SCALE GENOMIC DNA]</scope>
    <source>
        <strain evidence="6 7">CBS 125925</strain>
    </source>
</reference>
<evidence type="ECO:0000313" key="7">
    <source>
        <dbReference type="Proteomes" id="UP000219286"/>
    </source>
</evidence>
<feature type="domain" description="DNA endonuclease activator Ctp1 C-terminal" evidence="5">
    <location>
        <begin position="556"/>
        <end position="669"/>
    </location>
</feature>
<feature type="region of interest" description="Disordered" evidence="4">
    <location>
        <begin position="75"/>
        <end position="123"/>
    </location>
</feature>
<dbReference type="AlphaFoldDB" id="A0A2H2ZTF1"/>
<dbReference type="PANTHER" id="PTHR15107">
    <property type="entry name" value="RETINOBLASTOMA BINDING PROTEIN 8"/>
    <property type="match status" value="1"/>
</dbReference>
<dbReference type="Pfam" id="PF08573">
    <property type="entry name" value="SAE2"/>
    <property type="match status" value="1"/>
</dbReference>
<protein>
    <recommendedName>
        <fullName evidence="5">DNA endonuclease activator Ctp1 C-terminal domain-containing protein</fullName>
    </recommendedName>
</protein>
<keyword evidence="7" id="KW-1185">Reference proteome</keyword>
<accession>A0A2H2ZTF1</accession>
<keyword evidence="3" id="KW-0539">Nucleus</keyword>
<gene>
    <name evidence="6" type="ORF">A9Z42_0071430</name>
</gene>
<sequence length="704" mass="78977">MAVGMDNWAERGRPIVREALNHAWEVIDRELQDELARRAADHAANEELLKTRLATIEALEEENRKLRAQIAAISSSSSTTCSAAPNENELSASSEDVPASSIPPAQPIPASTATKTPPPVFTESENAELVKSKLRFNALADNFKKAKEALRKRKDERDLWKDRAKMLESQVRAFEEKHGIRVLEQQEDGRPEELHATRPLTDIPSLDDQPTMPPILPEMSNPEHTASEEDPLLQSTQGDPDEAETEDLPLLPTGDRDQGAPVIKSEPSSDVPIVVSEKRLKRRRVEENGHAVAAYSRIKAESTSSSPITASEHYHFNIQESIDLDDIAQRIATPRKRKDLEALAAADESARTALKLDYGRPDTLQHPTGRLQGPSVLTPISGNKRMTRWAADEKNAPPKDTLAHGIATLAEDGTFYGKQRLDRAMKAMHTPTSMAKGRLDTLLNTSTPDGAATISRTPQARHSERALGEHTPLDLLFPQPRELPFEKMMRQTKKRQDLSADMATPSRKIDKRVPGRDRSPVKGRISATGLRHKPLAELRLEDFKVNPSSNDGQDFAFSEVVRDKDERAGLRGCTDLHCCGKHFRALALSQRPDPPLTAAQRQEEQKLLEEYLGDDAWRLASMAKDERDEIWVKAKTEELANKYGRHRHRFSRMQSPPGFWNADFPNTQELAADKEEALKREKRAIAERYREAMRPGGIWLFRDE</sequence>
<dbReference type="Proteomes" id="UP000219286">
    <property type="component" value="Unassembled WGS sequence"/>
</dbReference>
<evidence type="ECO:0000256" key="2">
    <source>
        <dbReference type="ARBA" id="ARBA00022763"/>
    </source>
</evidence>
<dbReference type="OrthoDB" id="5801062at2759"/>
<feature type="region of interest" description="Disordered" evidence="4">
    <location>
        <begin position="174"/>
        <end position="271"/>
    </location>
</feature>
<feature type="compositionally biased region" description="Basic and acidic residues" evidence="4">
    <location>
        <begin position="187"/>
        <end position="196"/>
    </location>
</feature>
<organism evidence="6 7">
    <name type="scientific">Trichoderma parareesei</name>
    <name type="common">Filamentous fungus</name>
    <dbReference type="NCBI Taxonomy" id="858221"/>
    <lineage>
        <taxon>Eukaryota</taxon>
        <taxon>Fungi</taxon>
        <taxon>Dikarya</taxon>
        <taxon>Ascomycota</taxon>
        <taxon>Pezizomycotina</taxon>
        <taxon>Sordariomycetes</taxon>
        <taxon>Hypocreomycetidae</taxon>
        <taxon>Hypocreales</taxon>
        <taxon>Hypocreaceae</taxon>
        <taxon>Trichoderma</taxon>
    </lineage>
</organism>
<proteinExistence type="predicted"/>
<evidence type="ECO:0000256" key="1">
    <source>
        <dbReference type="ARBA" id="ARBA00004123"/>
    </source>
</evidence>
<dbReference type="InterPro" id="IPR033316">
    <property type="entry name" value="RBBP8-like"/>
</dbReference>
<dbReference type="InterPro" id="IPR013882">
    <property type="entry name" value="Ctp1_C"/>
</dbReference>
<dbReference type="EMBL" id="LFMI01000677">
    <property type="protein sequence ID" value="OTA06400.1"/>
    <property type="molecule type" value="Genomic_DNA"/>
</dbReference>
<evidence type="ECO:0000256" key="4">
    <source>
        <dbReference type="SAM" id="MobiDB-lite"/>
    </source>
</evidence>
<evidence type="ECO:0000259" key="5">
    <source>
        <dbReference type="Pfam" id="PF08573"/>
    </source>
</evidence>
<dbReference type="GO" id="GO:0010792">
    <property type="term" value="P:DNA double-strand break processing involved in repair via single-strand annealing"/>
    <property type="evidence" value="ECO:0007669"/>
    <property type="project" value="TreeGrafter"/>
</dbReference>
<comment type="caution">
    <text evidence="6">The sequence shown here is derived from an EMBL/GenBank/DDBJ whole genome shotgun (WGS) entry which is preliminary data.</text>
</comment>
<evidence type="ECO:0000256" key="3">
    <source>
        <dbReference type="ARBA" id="ARBA00023242"/>
    </source>
</evidence>
<feature type="compositionally biased region" description="Low complexity" evidence="4">
    <location>
        <begin position="98"/>
        <end position="114"/>
    </location>
</feature>
<dbReference type="GO" id="GO:0003684">
    <property type="term" value="F:damaged DNA binding"/>
    <property type="evidence" value="ECO:0007669"/>
    <property type="project" value="TreeGrafter"/>
</dbReference>
<evidence type="ECO:0000313" key="6">
    <source>
        <dbReference type="EMBL" id="OTA06400.1"/>
    </source>
</evidence>
<keyword evidence="2" id="KW-0227">DNA damage</keyword>
<feature type="compositionally biased region" description="Basic and acidic residues" evidence="4">
    <location>
        <begin position="507"/>
        <end position="520"/>
    </location>
</feature>
<dbReference type="PANTHER" id="PTHR15107:SF0">
    <property type="entry name" value="DNA ENDONUCLEASE ACTIVATOR CTP1 C-TERMINAL DOMAIN-CONTAINING PROTEIN"/>
    <property type="match status" value="1"/>
</dbReference>
<feature type="region of interest" description="Disordered" evidence="4">
    <location>
        <begin position="493"/>
        <end position="523"/>
    </location>
</feature>
<name>A0A2H2ZTF1_TRIPA</name>
<comment type="subcellular location">
    <subcellularLocation>
        <location evidence="1">Nucleus</location>
    </subcellularLocation>
</comment>